<sequence length="131" mass="15259">MRREAQKRRMREKSHMRGLSSGYLEERYDDHTTNDDDEESVSALKNRFKSGHPFSHRDKIYSSDSDTEVGRRLMNAKDLSSDDDDDFIEKGAKRRKQEDGEGRKKKYIVSDEEESEDEVGDQHGEDVEVGE</sequence>
<organism evidence="2">
    <name type="scientific">Ciona intestinalis</name>
    <name type="common">Transparent sea squirt</name>
    <name type="synonym">Ascidia intestinalis</name>
    <dbReference type="NCBI Taxonomy" id="7719"/>
    <lineage>
        <taxon>Eukaryota</taxon>
        <taxon>Metazoa</taxon>
        <taxon>Chordata</taxon>
        <taxon>Tunicata</taxon>
        <taxon>Ascidiacea</taxon>
        <taxon>Phlebobranchia</taxon>
        <taxon>Cionidae</taxon>
        <taxon>Ciona</taxon>
    </lineage>
</organism>
<keyword evidence="4" id="KW-1185">Reference proteome</keyword>
<dbReference type="EMBL" id="EAAA01002762">
    <property type="status" value="NOT_ANNOTATED_CDS"/>
    <property type="molecule type" value="Genomic_DNA"/>
</dbReference>
<dbReference type="OrthoDB" id="20844at2759"/>
<evidence type="ECO:0000313" key="2">
    <source>
        <dbReference type="EMBL" id="AAP91744.1"/>
    </source>
</evidence>
<dbReference type="EMBL" id="EAAA01002761">
    <property type="status" value="NOT_ANNOTATED_CDS"/>
    <property type="molecule type" value="Genomic_DNA"/>
</dbReference>
<dbReference type="GeneID" id="494392"/>
<dbReference type="OMA" id="SHRDKIY"/>
<reference evidence="4" key="1">
    <citation type="journal article" date="2002" name="Science">
        <title>The draft genome of Ciona intestinalis: insights into chordate and vertebrate origins.</title>
        <authorList>
            <person name="Dehal P."/>
            <person name="Satou Y."/>
            <person name="Campbell R.K."/>
            <person name="Chapman J."/>
            <person name="Degnan B."/>
            <person name="De Tomaso A."/>
            <person name="Davidson B."/>
            <person name="Di Gregorio A."/>
            <person name="Gelpke M."/>
            <person name="Goodstein D.M."/>
            <person name="Harafuji N."/>
            <person name="Hastings K.E."/>
            <person name="Ho I."/>
            <person name="Hotta K."/>
            <person name="Huang W."/>
            <person name="Kawashima T."/>
            <person name="Lemaire P."/>
            <person name="Martinez D."/>
            <person name="Meinertzhagen I.A."/>
            <person name="Necula S."/>
            <person name="Nonaka M."/>
            <person name="Putnam N."/>
            <person name="Rash S."/>
            <person name="Saiga H."/>
            <person name="Satake M."/>
            <person name="Terry A."/>
            <person name="Yamada L."/>
            <person name="Wang H.G."/>
            <person name="Awazu S."/>
            <person name="Azumi K."/>
            <person name="Boore J."/>
            <person name="Branno M."/>
            <person name="Chin-Bow S."/>
            <person name="DeSantis R."/>
            <person name="Doyle S."/>
            <person name="Francino P."/>
            <person name="Keys D.N."/>
            <person name="Haga S."/>
            <person name="Hayashi H."/>
            <person name="Hino K."/>
            <person name="Imai K.S."/>
            <person name="Inaba K."/>
            <person name="Kano S."/>
            <person name="Kobayashi K."/>
            <person name="Kobayashi M."/>
            <person name="Lee B.I."/>
            <person name="Makabe K.W."/>
            <person name="Manohar C."/>
            <person name="Matassi G."/>
            <person name="Medina M."/>
            <person name="Mochizuki Y."/>
            <person name="Mount S."/>
            <person name="Morishita T."/>
            <person name="Miura S."/>
            <person name="Nakayama A."/>
            <person name="Nishizaka S."/>
            <person name="Nomoto H."/>
            <person name="Ohta F."/>
            <person name="Oishi K."/>
            <person name="Rigoutsos I."/>
            <person name="Sano M."/>
            <person name="Sasaki A."/>
            <person name="Sasakura Y."/>
            <person name="Shoguchi E."/>
            <person name="Shin-i T."/>
            <person name="Spagnuolo A."/>
            <person name="Stainier D."/>
            <person name="Suzuki M.M."/>
            <person name="Tassy O."/>
            <person name="Takatori N."/>
            <person name="Tokuoka M."/>
            <person name="Yagi K."/>
            <person name="Yoshizaki F."/>
            <person name="Wada S."/>
            <person name="Zhang C."/>
            <person name="Hyatt P.D."/>
            <person name="Larimer F."/>
            <person name="Detter C."/>
            <person name="Doggett N."/>
            <person name="Glavina T."/>
            <person name="Hawkins T."/>
            <person name="Richardson P."/>
            <person name="Lucas S."/>
            <person name="Kohara Y."/>
            <person name="Levine M."/>
            <person name="Satoh N."/>
            <person name="Rokhsar D.S."/>
        </authorList>
    </citation>
    <scope>NUCLEOTIDE SEQUENCE [LARGE SCALE GENOMIC DNA]</scope>
</reference>
<reference evidence="2" key="2">
    <citation type="journal article" date="2003" name="DNA Res.">
        <title>Identification and sequence of seventy-nine new transcripts expressed in hemocytes of Ciona intestinalis, three of which may be involved in characteristic cell-cell communication.</title>
        <authorList>
            <person name="Terajima D."/>
            <person name="Yamada S."/>
            <person name="Uchino R."/>
            <person name="Ikawa S."/>
            <person name="Ikeda M."/>
            <person name="Shida K."/>
            <person name="Arai Y."/>
            <person name="Wang H.G."/>
            <person name="Satoh N."/>
            <person name="Satake M."/>
        </authorList>
    </citation>
    <scope>NUCLEOTIDE SEQUENCE</scope>
</reference>
<feature type="region of interest" description="Disordered" evidence="1">
    <location>
        <begin position="1"/>
        <end position="131"/>
    </location>
</feature>
<reference evidence="3" key="3">
    <citation type="journal article" date="2008" name="Genome Biol.">
        <title>Improved genome assembly and evidence-based global gene model set for the chordate Ciona intestinalis: new insight into intron and operon populations.</title>
        <authorList>
            <person name="Satou Y."/>
            <person name="Mineta K."/>
            <person name="Ogasawara M."/>
            <person name="Sasakura Y."/>
            <person name="Shoguchi E."/>
            <person name="Ueno K."/>
            <person name="Yamada L."/>
            <person name="Matsumoto J."/>
            <person name="Wasserscheid J."/>
            <person name="Dewar K."/>
            <person name="Wiley G.B."/>
            <person name="Macmil S.L."/>
            <person name="Roe B.A."/>
            <person name="Zeller R.W."/>
            <person name="Hastings K.E."/>
            <person name="Lemaire P."/>
            <person name="Lindquist E."/>
            <person name="Endo T."/>
            <person name="Hotta K."/>
            <person name="Inaba K."/>
        </authorList>
    </citation>
    <scope>NUCLEOTIDE SEQUENCE [LARGE SCALE GENOMIC DNA]</scope>
    <source>
        <strain evidence="3">wild type</strain>
    </source>
</reference>
<dbReference type="RefSeq" id="NP_001231979.1">
    <property type="nucleotide sequence ID" value="NM_001245050.1"/>
</dbReference>
<proteinExistence type="evidence at transcript level"/>
<reference evidence="3" key="4">
    <citation type="submission" date="2025-05" db="UniProtKB">
        <authorList>
            <consortium name="Ensembl"/>
        </authorList>
    </citation>
    <scope>IDENTIFICATION</scope>
</reference>
<evidence type="ECO:0000313" key="4">
    <source>
        <dbReference type="Proteomes" id="UP000008144"/>
    </source>
</evidence>
<accession>Q69HN7</accession>
<dbReference type="EMBL" id="AY261878">
    <property type="protein sequence ID" value="AAP91744.1"/>
    <property type="molecule type" value="mRNA"/>
</dbReference>
<feature type="compositionally biased region" description="Basic residues" evidence="1">
    <location>
        <begin position="1"/>
        <end position="16"/>
    </location>
</feature>
<gene>
    <name evidence="3" type="primary">LOC494392</name>
</gene>
<dbReference type="KEGG" id="cin:494392"/>
<evidence type="ECO:0000256" key="1">
    <source>
        <dbReference type="SAM" id="MobiDB-lite"/>
    </source>
</evidence>
<dbReference type="Ensembl" id="ENSCINT00000017068.3">
    <property type="protein sequence ID" value="ENSCINP00000017068.3"/>
    <property type="gene ID" value="ENSCING00000008366.3"/>
</dbReference>
<accession>A0A1W2W0L1</accession>
<feature type="compositionally biased region" description="Basic and acidic residues" evidence="1">
    <location>
        <begin position="24"/>
        <end position="34"/>
    </location>
</feature>
<dbReference type="Proteomes" id="UP000008144">
    <property type="component" value="Chromosome 8"/>
</dbReference>
<dbReference type="AlphaFoldDB" id="Q69HN7"/>
<dbReference type="GeneTree" id="ENSGT00940000170205"/>
<feature type="compositionally biased region" description="Basic and acidic residues" evidence="1">
    <location>
        <begin position="120"/>
        <end position="131"/>
    </location>
</feature>
<name>Q69HN7_CIOIN</name>
<evidence type="ECO:0000313" key="3">
    <source>
        <dbReference type="Ensembl" id="ENSCINP00000017068.3"/>
    </source>
</evidence>
<accession>F7AJN4</accession>
<feature type="compositionally biased region" description="Basic and acidic residues" evidence="1">
    <location>
        <begin position="88"/>
        <end position="102"/>
    </location>
</feature>
<dbReference type="HOGENOM" id="CLU_118241_1_0_1"/>
<feature type="compositionally biased region" description="Acidic residues" evidence="1">
    <location>
        <begin position="110"/>
        <end position="119"/>
    </location>
</feature>
<protein>
    <submittedName>
        <fullName evidence="3">Uncharacterized LOC494392</fullName>
    </submittedName>
</protein>
<dbReference type="STRING" id="7719.ENSCINP00000017068"/>